<sequence length="38" mass="4111">MNGTDLAFLSVVSYLMNADEAIRMPLNADFSSSKALNC</sequence>
<dbReference type="AlphaFoldDB" id="A0A806KMB8"/>
<evidence type="ECO:0000313" key="1">
    <source>
        <dbReference type="EMBL" id="AGS53111.1"/>
    </source>
</evidence>
<protein>
    <submittedName>
        <fullName evidence="1">Uncharacterized protein</fullName>
    </submittedName>
</protein>
<organism evidence="1">
    <name type="scientific">uncultured bacterium contig00036</name>
    <dbReference type="NCBI Taxonomy" id="1181524"/>
    <lineage>
        <taxon>Bacteria</taxon>
        <taxon>environmental samples</taxon>
    </lineage>
</organism>
<accession>A0A806KMB8</accession>
<proteinExistence type="predicted"/>
<name>A0A806KMB8_9BACT</name>
<reference evidence="1" key="1">
    <citation type="submission" date="2012-03" db="EMBL/GenBank/DDBJ databases">
        <title>Functional metagenomics reveals considerable lignocellulase gene clusters in the gut microbiome of a wood-feeding higher termite.</title>
        <authorList>
            <person name="Liu N."/>
        </authorList>
    </citation>
    <scope>NUCLEOTIDE SEQUENCE</scope>
</reference>
<dbReference type="EMBL" id="JQ844221">
    <property type="protein sequence ID" value="AGS53111.1"/>
    <property type="molecule type" value="Genomic_DNA"/>
</dbReference>